<dbReference type="Proteomes" id="UP000263517">
    <property type="component" value="Unassembled WGS sequence"/>
</dbReference>
<reference evidence="1 2" key="1">
    <citation type="journal article" date="2018" name="Nat. Biotechnol.">
        <title>A standardized bacterial taxonomy based on genome phylogeny substantially revises the tree of life.</title>
        <authorList>
            <person name="Parks D.H."/>
            <person name="Chuvochina M."/>
            <person name="Waite D.W."/>
            <person name="Rinke C."/>
            <person name="Skarshewski A."/>
            <person name="Chaumeil P.A."/>
            <person name="Hugenholtz P."/>
        </authorList>
    </citation>
    <scope>NUCLEOTIDE SEQUENCE [LARGE SCALE GENOMIC DNA]</scope>
    <source>
        <strain evidence="1">UBA11978</strain>
    </source>
</reference>
<accession>A0A350P8N7</accession>
<protein>
    <submittedName>
        <fullName evidence="1">Uncharacterized protein</fullName>
    </submittedName>
</protein>
<organism evidence="1 2">
    <name type="scientific">Alteromonas australica</name>
    <dbReference type="NCBI Taxonomy" id="589873"/>
    <lineage>
        <taxon>Bacteria</taxon>
        <taxon>Pseudomonadati</taxon>
        <taxon>Pseudomonadota</taxon>
        <taxon>Gammaproteobacteria</taxon>
        <taxon>Alteromonadales</taxon>
        <taxon>Alteromonadaceae</taxon>
        <taxon>Alteromonas/Salinimonas group</taxon>
        <taxon>Alteromonas</taxon>
    </lineage>
</organism>
<name>A0A350P8N7_9ALTE</name>
<evidence type="ECO:0000313" key="2">
    <source>
        <dbReference type="Proteomes" id="UP000263517"/>
    </source>
</evidence>
<comment type="caution">
    <text evidence="1">The sequence shown here is derived from an EMBL/GenBank/DDBJ whole genome shotgun (WGS) entry which is preliminary data.</text>
</comment>
<dbReference type="RefSeq" id="WP_272969843.1">
    <property type="nucleotide sequence ID" value="NZ_CALBIY010000073.1"/>
</dbReference>
<dbReference type="EMBL" id="DNAN01000632">
    <property type="protein sequence ID" value="HAW77654.1"/>
    <property type="molecule type" value="Genomic_DNA"/>
</dbReference>
<gene>
    <name evidence="1" type="ORF">DCW74_18205</name>
</gene>
<sequence>MLKRLNSDFSVPLDGWLFFKLTSGHGAEHYHIFSSMNGRTFWSKRIDIQNHIQELNNFFLWKNESKVGFKLEKLKEGNIKKCDEVDRDRTLEEIQKQWPKVEKIRLKDELDALAQKERKFIDD</sequence>
<proteinExistence type="predicted"/>
<evidence type="ECO:0000313" key="1">
    <source>
        <dbReference type="EMBL" id="HAW77654.1"/>
    </source>
</evidence>
<dbReference type="AlphaFoldDB" id="A0A350P8N7"/>